<evidence type="ECO:0000256" key="2">
    <source>
        <dbReference type="ARBA" id="ARBA00035112"/>
    </source>
</evidence>
<evidence type="ECO:0000256" key="3">
    <source>
        <dbReference type="SAM" id="Phobius"/>
    </source>
</evidence>
<dbReference type="GO" id="GO:0043386">
    <property type="term" value="P:mycotoxin biosynthetic process"/>
    <property type="evidence" value="ECO:0007669"/>
    <property type="project" value="InterPro"/>
</dbReference>
<evidence type="ECO:0000313" key="4">
    <source>
        <dbReference type="EMBL" id="UNI23174.1"/>
    </source>
</evidence>
<evidence type="ECO:0008006" key="6">
    <source>
        <dbReference type="Google" id="ProtNLM"/>
    </source>
</evidence>
<dbReference type="Pfam" id="PF11807">
    <property type="entry name" value="UstYa"/>
    <property type="match status" value="1"/>
</dbReference>
<evidence type="ECO:0000313" key="5">
    <source>
        <dbReference type="Proteomes" id="UP000829364"/>
    </source>
</evidence>
<comment type="similarity">
    <text evidence="2">Belongs to the ustYa family.</text>
</comment>
<feature type="transmembrane region" description="Helical" evidence="3">
    <location>
        <begin position="38"/>
        <end position="60"/>
    </location>
</feature>
<dbReference type="EMBL" id="CP086362">
    <property type="protein sequence ID" value="UNI23174.1"/>
    <property type="molecule type" value="Genomic_DNA"/>
</dbReference>
<gene>
    <name evidence="4" type="ORF">JDV02_009009</name>
</gene>
<dbReference type="GeneID" id="72070954"/>
<dbReference type="Proteomes" id="UP000829364">
    <property type="component" value="Chromosome 9"/>
</dbReference>
<keyword evidence="3" id="KW-0812">Transmembrane</keyword>
<name>A0A9Q8QQZ7_9HYPO</name>
<accession>A0A9Q8QQZ7</accession>
<proteinExistence type="inferred from homology"/>
<dbReference type="AlphaFoldDB" id="A0A9Q8QQZ7"/>
<dbReference type="InterPro" id="IPR021765">
    <property type="entry name" value="UstYa-like"/>
</dbReference>
<keyword evidence="3" id="KW-0472">Membrane</keyword>
<comment type="pathway">
    <text evidence="1">Mycotoxin biosynthesis.</text>
</comment>
<keyword evidence="5" id="KW-1185">Reference proteome</keyword>
<protein>
    <recommendedName>
        <fullName evidence="6">Tat pathway signal sequence</fullName>
    </recommendedName>
</protein>
<dbReference type="PANTHER" id="PTHR33365">
    <property type="entry name" value="YALI0B05434P"/>
    <property type="match status" value="1"/>
</dbReference>
<evidence type="ECO:0000256" key="1">
    <source>
        <dbReference type="ARBA" id="ARBA00004685"/>
    </source>
</evidence>
<sequence>MEHDRESEDDERWDEDAKLVSSRQWERRSNTKVSPTSMYWASFSWTLNVVMALISVSFWWRARHETCPYMWDSRNKPGAYSPANDAVEYIPKIFHNRFDGDISPFQGWPTDESDALWVDLYDKGSSVRIGKESHDQLLNKTTQIPLAGHEEDYFLGIDVFHQLHCLNVIRKAFYPRRYNITMVKPDGTIDFLEWMHVDHCIESLRQSVMCHSDISTVPFRWSETSQALKPRLDSVHVCRNFTKIREWALERHVDVGNMRAQVEHGQVVDYSSTAPDLYKLAEQKIPYDWNKTVDDM</sequence>
<organism evidence="4 5">
    <name type="scientific">Purpureocillium takamizusanense</name>
    <dbReference type="NCBI Taxonomy" id="2060973"/>
    <lineage>
        <taxon>Eukaryota</taxon>
        <taxon>Fungi</taxon>
        <taxon>Dikarya</taxon>
        <taxon>Ascomycota</taxon>
        <taxon>Pezizomycotina</taxon>
        <taxon>Sordariomycetes</taxon>
        <taxon>Hypocreomycetidae</taxon>
        <taxon>Hypocreales</taxon>
        <taxon>Ophiocordycipitaceae</taxon>
        <taxon>Purpureocillium</taxon>
    </lineage>
</organism>
<dbReference type="RefSeq" id="XP_047846655.1">
    <property type="nucleotide sequence ID" value="XM_047990646.1"/>
</dbReference>
<keyword evidence="3" id="KW-1133">Transmembrane helix</keyword>
<dbReference type="PANTHER" id="PTHR33365:SF4">
    <property type="entry name" value="CYCLOCHLOROTINE BIOSYNTHESIS PROTEIN O"/>
    <property type="match status" value="1"/>
</dbReference>
<dbReference type="OrthoDB" id="3687641at2759"/>
<reference evidence="4" key="1">
    <citation type="submission" date="2021-11" db="EMBL/GenBank/DDBJ databases">
        <title>Purpureocillium_takamizusanense_genome.</title>
        <authorList>
            <person name="Nguyen N.-H."/>
        </authorList>
    </citation>
    <scope>NUCLEOTIDE SEQUENCE</scope>
    <source>
        <strain evidence="4">PT3</strain>
    </source>
</reference>
<dbReference type="KEGG" id="ptkz:JDV02_009009"/>